<organism evidence="2 3">
    <name type="scientific">Thermosyntropha lipolytica DSM 11003</name>
    <dbReference type="NCBI Taxonomy" id="1123382"/>
    <lineage>
        <taxon>Bacteria</taxon>
        <taxon>Bacillati</taxon>
        <taxon>Bacillota</taxon>
        <taxon>Clostridia</taxon>
        <taxon>Eubacteriales</taxon>
        <taxon>Syntrophomonadaceae</taxon>
        <taxon>Thermosyntropha</taxon>
    </lineage>
</organism>
<dbReference type="RefSeq" id="WP_073091983.1">
    <property type="nucleotide sequence ID" value="NZ_FQWY01000020.1"/>
</dbReference>
<evidence type="ECO:0000259" key="1">
    <source>
        <dbReference type="Pfam" id="PF13529"/>
    </source>
</evidence>
<keyword evidence="3" id="KW-1185">Reference proteome</keyword>
<dbReference type="AlphaFoldDB" id="A0A1M5P751"/>
<feature type="domain" description="Peptidase C39-like" evidence="1">
    <location>
        <begin position="119"/>
        <end position="264"/>
    </location>
</feature>
<proteinExistence type="predicted"/>
<evidence type="ECO:0000313" key="3">
    <source>
        <dbReference type="Proteomes" id="UP000242329"/>
    </source>
</evidence>
<dbReference type="EMBL" id="FQWY01000020">
    <property type="protein sequence ID" value="SHG97063.1"/>
    <property type="molecule type" value="Genomic_DNA"/>
</dbReference>
<dbReference type="Proteomes" id="UP000242329">
    <property type="component" value="Unassembled WGS sequence"/>
</dbReference>
<dbReference type="STRING" id="1123382.SAMN02745221_01381"/>
<gene>
    <name evidence="2" type="ORF">SAMN02745221_01381</name>
</gene>
<accession>A0A1M5P751</accession>
<reference evidence="3" key="1">
    <citation type="submission" date="2016-11" db="EMBL/GenBank/DDBJ databases">
        <authorList>
            <person name="Varghese N."/>
            <person name="Submissions S."/>
        </authorList>
    </citation>
    <scope>NUCLEOTIDE SEQUENCE [LARGE SCALE GENOMIC DNA]</scope>
    <source>
        <strain evidence="3">DSM 11003</strain>
    </source>
</reference>
<dbReference type="OrthoDB" id="2088491at2"/>
<protein>
    <submittedName>
        <fullName evidence="2">Peptidase_C39 like family protein</fullName>
    </submittedName>
</protein>
<evidence type="ECO:0000313" key="2">
    <source>
        <dbReference type="EMBL" id="SHG97063.1"/>
    </source>
</evidence>
<dbReference type="InterPro" id="IPR039564">
    <property type="entry name" value="Peptidase_C39-like"/>
</dbReference>
<dbReference type="Pfam" id="PF13529">
    <property type="entry name" value="Peptidase_C39_2"/>
    <property type="match status" value="1"/>
</dbReference>
<sequence>MIKIPKIFMMFLSLIAIIFLLINPVAADNAGLKERDFQLITKPNLTEEEFKVQQNREKRLDDLVIIFERSLKNDGDLLKEYYPFLLKEFDKTSDLIIGINVFLPQKELIGTKMIYSNVLGVQTYGQETTYYCGPASAYQLLKFKGINYNPNNGKNLSQTNLASDLGTTTQGTSFVGNWILTLNSWTNRGVSWRVQWSPSENDVYNRTVNNVNAGWPLIYDCHMNSQRGYLIGYTSGEIYHYVTGDGYQWSDTDATFKQCHYVDPNRYKSAAYGPHYISASRLSSLMQGLGLIY</sequence>
<name>A0A1M5P751_9FIRM</name>